<evidence type="ECO:0000256" key="2">
    <source>
        <dbReference type="SAM" id="Phobius"/>
    </source>
</evidence>
<dbReference type="PANTHER" id="PTHR30487:SF0">
    <property type="entry name" value="PREPILIN LEADER PEPTIDASE_N-METHYLTRANSFERASE-RELATED"/>
    <property type="match status" value="1"/>
</dbReference>
<dbReference type="GO" id="GO:0006465">
    <property type="term" value="P:signal peptide processing"/>
    <property type="evidence" value="ECO:0007669"/>
    <property type="project" value="TreeGrafter"/>
</dbReference>
<evidence type="ECO:0000256" key="1">
    <source>
        <dbReference type="ARBA" id="ARBA00005801"/>
    </source>
</evidence>
<comment type="caution">
    <text evidence="4">The sequence shown here is derived from an EMBL/GenBank/DDBJ whole genome shotgun (WGS) entry which is preliminary data.</text>
</comment>
<protein>
    <submittedName>
        <fullName evidence="4">Prepilin peptidase</fullName>
    </submittedName>
</protein>
<keyword evidence="2" id="KW-1133">Transmembrane helix</keyword>
<proteinExistence type="inferred from homology"/>
<dbReference type="EMBL" id="DTEN01000039">
    <property type="protein sequence ID" value="HGI74243.1"/>
    <property type="molecule type" value="Genomic_DNA"/>
</dbReference>
<reference evidence="4" key="1">
    <citation type="journal article" date="2020" name="mSystems">
        <title>Genome- and Community-Level Interaction Insights into Carbon Utilization and Element Cycling Functions of Hydrothermarchaeota in Hydrothermal Sediment.</title>
        <authorList>
            <person name="Zhou Z."/>
            <person name="Liu Y."/>
            <person name="Xu W."/>
            <person name="Pan J."/>
            <person name="Luo Z.H."/>
            <person name="Li M."/>
        </authorList>
    </citation>
    <scope>NUCLEOTIDE SEQUENCE [LARGE SCALE GENOMIC DNA]</scope>
    <source>
        <strain evidence="4">SpSt-716</strain>
    </source>
</reference>
<dbReference type="InterPro" id="IPR000045">
    <property type="entry name" value="Prepilin_IV_endopep_pep"/>
</dbReference>
<feature type="transmembrane region" description="Helical" evidence="2">
    <location>
        <begin position="89"/>
        <end position="113"/>
    </location>
</feature>
<comment type="similarity">
    <text evidence="1">Belongs to the peptidase A24 family.</text>
</comment>
<dbReference type="InterPro" id="IPR050882">
    <property type="entry name" value="Prepilin_peptidase/N-MTase"/>
</dbReference>
<keyword evidence="2" id="KW-0472">Membrane</keyword>
<evidence type="ECO:0000313" key="4">
    <source>
        <dbReference type="EMBL" id="HGI74243.1"/>
    </source>
</evidence>
<evidence type="ECO:0000259" key="3">
    <source>
        <dbReference type="Pfam" id="PF01478"/>
    </source>
</evidence>
<name>A0A7V3YKA9_9BACT</name>
<dbReference type="Pfam" id="PF01478">
    <property type="entry name" value="Peptidase_A24"/>
    <property type="match status" value="1"/>
</dbReference>
<dbReference type="Gene3D" id="1.20.120.1220">
    <property type="match status" value="1"/>
</dbReference>
<dbReference type="PANTHER" id="PTHR30487">
    <property type="entry name" value="TYPE 4 PREPILIN-LIKE PROTEINS LEADER PEPTIDE-PROCESSING ENZYME"/>
    <property type="match status" value="1"/>
</dbReference>
<dbReference type="GO" id="GO:0005886">
    <property type="term" value="C:plasma membrane"/>
    <property type="evidence" value="ECO:0007669"/>
    <property type="project" value="TreeGrafter"/>
</dbReference>
<sequence length="152" mass="16674">MTLLFLLFLAVLFIIAFIDLRSFRIPDPLVFALSGLGVLKMVLEGSYAPSLSGFLALFGFFFLLHLFFPKGMGFGDVKLAGSIGLFLGFRLGVLSAFLAFISGGLVGVVLVVFRRKTLKDPLPFGPFLALGALLSLFFGERMLSWYLGMFFP</sequence>
<keyword evidence="2" id="KW-0812">Transmembrane</keyword>
<feature type="transmembrane region" description="Helical" evidence="2">
    <location>
        <begin position="46"/>
        <end position="68"/>
    </location>
</feature>
<dbReference type="GO" id="GO:0004190">
    <property type="term" value="F:aspartic-type endopeptidase activity"/>
    <property type="evidence" value="ECO:0007669"/>
    <property type="project" value="InterPro"/>
</dbReference>
<feature type="domain" description="Prepilin type IV endopeptidase peptidase" evidence="3">
    <location>
        <begin position="6"/>
        <end position="108"/>
    </location>
</feature>
<feature type="transmembrane region" description="Helical" evidence="2">
    <location>
        <begin position="125"/>
        <end position="147"/>
    </location>
</feature>
<dbReference type="AlphaFoldDB" id="A0A7V3YKA9"/>
<organism evidence="4">
    <name type="scientific">Candidatus Caldatribacterium californiense</name>
    <dbReference type="NCBI Taxonomy" id="1454726"/>
    <lineage>
        <taxon>Bacteria</taxon>
        <taxon>Pseudomonadati</taxon>
        <taxon>Atribacterota</taxon>
        <taxon>Atribacteria</taxon>
        <taxon>Atribacterales</taxon>
        <taxon>Candidatus Caldatribacteriaceae</taxon>
        <taxon>Candidatus Caldatribacterium</taxon>
    </lineage>
</organism>
<accession>A0A7V3YKA9</accession>
<gene>
    <name evidence="4" type="ORF">ENU96_00960</name>
</gene>